<feature type="transmembrane region" description="Helical" evidence="2">
    <location>
        <begin position="181"/>
        <end position="201"/>
    </location>
</feature>
<evidence type="ECO:0000313" key="5">
    <source>
        <dbReference type="Proteomes" id="UP000184041"/>
    </source>
</evidence>
<dbReference type="SUPFAM" id="SSF103481">
    <property type="entry name" value="Multidrug resistance efflux transporter EmrE"/>
    <property type="match status" value="2"/>
</dbReference>
<sequence length="324" mass="35097">MAASTSSSMNNSSSTNSSAPHAPSGSPGKYPKIEVLAALVVGLAAFGFAPILVRLAPDTSPLVLVVYRTVFAALMLVPFWLWKRSREPRSGKNRERLWIALSGACLGIHFTCWIASLYYTSVASASVLVTIHPIIMILIERFWFGRYFSKLTWTGVLMAFSGSLILGVSDSQIDQPFADPLFGNALAFTAALVFVVYLLIGQKIRKKRAWIDYVFPIYFFAAGTCVAIALISGRDLLDITTIGVWAGAGLAFGPQVLGHGAMNFAVKYVAPTLLSTLILVEPLLASTLAFFFFAELPPLTSMAAMLVILLGVGLTWRRKVSFGE</sequence>
<keyword evidence="2" id="KW-0812">Transmembrane</keyword>
<evidence type="ECO:0000259" key="3">
    <source>
        <dbReference type="Pfam" id="PF00892"/>
    </source>
</evidence>
<evidence type="ECO:0000313" key="4">
    <source>
        <dbReference type="EMBL" id="SHG03971.1"/>
    </source>
</evidence>
<reference evidence="4 5" key="1">
    <citation type="submission" date="2016-11" db="EMBL/GenBank/DDBJ databases">
        <authorList>
            <person name="Jaros S."/>
            <person name="Januszkiewicz K."/>
            <person name="Wedrychowicz H."/>
        </authorList>
    </citation>
    <scope>NUCLEOTIDE SEQUENCE [LARGE SCALE GENOMIC DNA]</scope>
    <source>
        <strain evidence="4 5">DSM 21986</strain>
    </source>
</reference>
<dbReference type="PANTHER" id="PTHR22911:SF76">
    <property type="entry name" value="EAMA DOMAIN-CONTAINING PROTEIN"/>
    <property type="match status" value="1"/>
</dbReference>
<feature type="transmembrane region" description="Helical" evidence="2">
    <location>
        <begin position="122"/>
        <end position="139"/>
    </location>
</feature>
<dbReference type="GO" id="GO:0016020">
    <property type="term" value="C:membrane"/>
    <property type="evidence" value="ECO:0007669"/>
    <property type="project" value="InterPro"/>
</dbReference>
<evidence type="ECO:0000256" key="1">
    <source>
        <dbReference type="SAM" id="MobiDB-lite"/>
    </source>
</evidence>
<evidence type="ECO:0000256" key="2">
    <source>
        <dbReference type="SAM" id="Phobius"/>
    </source>
</evidence>
<feature type="transmembrane region" description="Helical" evidence="2">
    <location>
        <begin position="213"/>
        <end position="233"/>
    </location>
</feature>
<keyword evidence="5" id="KW-1185">Reference proteome</keyword>
<feature type="transmembrane region" description="Helical" evidence="2">
    <location>
        <begin position="239"/>
        <end position="257"/>
    </location>
</feature>
<feature type="domain" description="EamA" evidence="3">
    <location>
        <begin position="39"/>
        <end position="166"/>
    </location>
</feature>
<feature type="transmembrane region" description="Helical" evidence="2">
    <location>
        <begin position="269"/>
        <end position="293"/>
    </location>
</feature>
<feature type="transmembrane region" description="Helical" evidence="2">
    <location>
        <begin position="97"/>
        <end position="116"/>
    </location>
</feature>
<feature type="transmembrane region" description="Helical" evidence="2">
    <location>
        <begin position="62"/>
        <end position="82"/>
    </location>
</feature>
<feature type="transmembrane region" description="Helical" evidence="2">
    <location>
        <begin position="299"/>
        <end position="316"/>
    </location>
</feature>
<dbReference type="Pfam" id="PF00892">
    <property type="entry name" value="EamA"/>
    <property type="match status" value="2"/>
</dbReference>
<feature type="transmembrane region" description="Helical" evidence="2">
    <location>
        <begin position="151"/>
        <end position="169"/>
    </location>
</feature>
<feature type="region of interest" description="Disordered" evidence="1">
    <location>
        <begin position="1"/>
        <end position="25"/>
    </location>
</feature>
<dbReference type="EMBL" id="FQUS01000017">
    <property type="protein sequence ID" value="SHG03971.1"/>
    <property type="molecule type" value="Genomic_DNA"/>
</dbReference>
<keyword evidence="2" id="KW-1133">Transmembrane helix</keyword>
<dbReference type="InterPro" id="IPR037185">
    <property type="entry name" value="EmrE-like"/>
</dbReference>
<dbReference type="InterPro" id="IPR000620">
    <property type="entry name" value="EamA_dom"/>
</dbReference>
<protein>
    <submittedName>
        <fullName evidence="4">Permease of the drug/metabolite transporter (DMT) superfamily</fullName>
    </submittedName>
</protein>
<dbReference type="AlphaFoldDB" id="A0A1M5GKC3"/>
<keyword evidence="2" id="KW-0472">Membrane</keyword>
<gene>
    <name evidence="4" type="ORF">SAMN05443144_11778</name>
</gene>
<dbReference type="PANTHER" id="PTHR22911">
    <property type="entry name" value="ACYL-MALONYL CONDENSING ENZYME-RELATED"/>
    <property type="match status" value="1"/>
</dbReference>
<name>A0A1M5GKC3_9BACT</name>
<accession>A0A1M5GKC3</accession>
<proteinExistence type="predicted"/>
<feature type="transmembrane region" description="Helical" evidence="2">
    <location>
        <begin position="35"/>
        <end position="56"/>
    </location>
</feature>
<organism evidence="4 5">
    <name type="scientific">Fodinibius roseus</name>
    <dbReference type="NCBI Taxonomy" id="1194090"/>
    <lineage>
        <taxon>Bacteria</taxon>
        <taxon>Pseudomonadati</taxon>
        <taxon>Balneolota</taxon>
        <taxon>Balneolia</taxon>
        <taxon>Balneolales</taxon>
        <taxon>Balneolaceae</taxon>
        <taxon>Fodinibius</taxon>
    </lineage>
</organism>
<dbReference type="Proteomes" id="UP000184041">
    <property type="component" value="Unassembled WGS sequence"/>
</dbReference>
<feature type="domain" description="EamA" evidence="3">
    <location>
        <begin position="182"/>
        <end position="315"/>
    </location>
</feature>